<feature type="region of interest" description="Disordered" evidence="2">
    <location>
        <begin position="288"/>
        <end position="310"/>
    </location>
</feature>
<dbReference type="PANTHER" id="PTHR44029:SF1">
    <property type="entry name" value="DNAJ HOMOLOG SUBFAMILY C MEMBER 21"/>
    <property type="match status" value="1"/>
</dbReference>
<feature type="region of interest" description="Disordered" evidence="2">
    <location>
        <begin position="737"/>
        <end position="781"/>
    </location>
</feature>
<dbReference type="InterPro" id="IPR054076">
    <property type="entry name" value="ZUO1-like_ZHD"/>
</dbReference>
<dbReference type="Gene3D" id="3.30.160.60">
    <property type="entry name" value="Classic Zinc Finger"/>
    <property type="match status" value="1"/>
</dbReference>
<name>A0A286UAL7_9AGAM</name>
<feature type="compositionally biased region" description="Acidic residues" evidence="2">
    <location>
        <begin position="351"/>
        <end position="379"/>
    </location>
</feature>
<evidence type="ECO:0000256" key="2">
    <source>
        <dbReference type="SAM" id="MobiDB-lite"/>
    </source>
</evidence>
<dbReference type="GO" id="GO:0008270">
    <property type="term" value="F:zinc ion binding"/>
    <property type="evidence" value="ECO:0007669"/>
    <property type="project" value="UniProtKB-KW"/>
</dbReference>
<evidence type="ECO:0000313" key="5">
    <source>
        <dbReference type="EMBL" id="PAV16609.1"/>
    </source>
</evidence>
<feature type="compositionally biased region" description="Basic and acidic residues" evidence="2">
    <location>
        <begin position="650"/>
        <end position="704"/>
    </location>
</feature>
<dbReference type="OrthoDB" id="5894at2759"/>
<dbReference type="SUPFAM" id="SSF46565">
    <property type="entry name" value="Chaperone J-domain"/>
    <property type="match status" value="1"/>
</dbReference>
<dbReference type="SUPFAM" id="SSF57667">
    <property type="entry name" value="beta-beta-alpha zinc fingers"/>
    <property type="match status" value="1"/>
</dbReference>
<organism evidence="5 6">
    <name type="scientific">Pyrrhoderma noxium</name>
    <dbReference type="NCBI Taxonomy" id="2282107"/>
    <lineage>
        <taxon>Eukaryota</taxon>
        <taxon>Fungi</taxon>
        <taxon>Dikarya</taxon>
        <taxon>Basidiomycota</taxon>
        <taxon>Agaricomycotina</taxon>
        <taxon>Agaricomycetes</taxon>
        <taxon>Hymenochaetales</taxon>
        <taxon>Hymenochaetaceae</taxon>
        <taxon>Pyrrhoderma</taxon>
    </lineage>
</organism>
<dbReference type="SMART" id="SM00355">
    <property type="entry name" value="ZnF_C2H2"/>
    <property type="match status" value="2"/>
</dbReference>
<evidence type="ECO:0000259" key="3">
    <source>
        <dbReference type="PROSITE" id="PS50076"/>
    </source>
</evidence>
<feature type="compositionally biased region" description="Low complexity" evidence="2">
    <location>
        <begin position="567"/>
        <end position="576"/>
    </location>
</feature>
<dbReference type="InterPro" id="IPR003604">
    <property type="entry name" value="Matrin/U1-like-C_Znf_C2H2"/>
</dbReference>
<dbReference type="SMART" id="SM00271">
    <property type="entry name" value="DnaJ"/>
    <property type="match status" value="1"/>
</dbReference>
<dbReference type="InParanoid" id="A0A286UAL7"/>
<dbReference type="InterPro" id="IPR013087">
    <property type="entry name" value="Znf_C2H2_type"/>
</dbReference>
<keyword evidence="1" id="KW-0479">Metal-binding</keyword>
<dbReference type="PANTHER" id="PTHR44029">
    <property type="entry name" value="DNAJ HOMOLOG SUBFAMILY C MEMBER 21"/>
    <property type="match status" value="1"/>
</dbReference>
<comment type="caution">
    <text evidence="5">The sequence shown here is derived from an EMBL/GenBank/DDBJ whole genome shotgun (WGS) entry which is preliminary data.</text>
</comment>
<dbReference type="InterPro" id="IPR036236">
    <property type="entry name" value="Znf_C2H2_sf"/>
</dbReference>
<dbReference type="Pfam" id="PF12874">
    <property type="entry name" value="zf-met"/>
    <property type="match status" value="1"/>
</dbReference>
<evidence type="ECO:0000313" key="6">
    <source>
        <dbReference type="Proteomes" id="UP000217199"/>
    </source>
</evidence>
<feature type="compositionally biased region" description="Acidic residues" evidence="2">
    <location>
        <begin position="432"/>
        <end position="459"/>
    </location>
</feature>
<keyword evidence="1" id="KW-0863">Zinc-finger</keyword>
<feature type="compositionally biased region" description="Basic residues" evidence="2">
    <location>
        <begin position="552"/>
        <end position="566"/>
    </location>
</feature>
<feature type="region of interest" description="Disordered" evidence="2">
    <location>
        <begin position="416"/>
        <end position="709"/>
    </location>
</feature>
<proteinExistence type="predicted"/>
<dbReference type="EMBL" id="NBII01000008">
    <property type="protein sequence ID" value="PAV16609.1"/>
    <property type="molecule type" value="Genomic_DNA"/>
</dbReference>
<evidence type="ECO:0000256" key="1">
    <source>
        <dbReference type="PROSITE-ProRule" id="PRU00042"/>
    </source>
</evidence>
<dbReference type="CDD" id="cd06257">
    <property type="entry name" value="DnaJ"/>
    <property type="match status" value="1"/>
</dbReference>
<dbReference type="AlphaFoldDB" id="A0A286UAL7"/>
<dbReference type="Pfam" id="PF21884">
    <property type="entry name" value="ZUO1-like_ZHD"/>
    <property type="match status" value="1"/>
</dbReference>
<feature type="compositionally biased region" description="Low complexity" evidence="2">
    <location>
        <begin position="540"/>
        <end position="549"/>
    </location>
</feature>
<reference evidence="5 6" key="1">
    <citation type="journal article" date="2017" name="Mol. Ecol.">
        <title>Comparative and population genomic landscape of Phellinus noxius: A hypervariable fungus causing root rot in trees.</title>
        <authorList>
            <person name="Chung C.L."/>
            <person name="Lee T.J."/>
            <person name="Akiba M."/>
            <person name="Lee H.H."/>
            <person name="Kuo T.H."/>
            <person name="Liu D."/>
            <person name="Ke H.M."/>
            <person name="Yokoi T."/>
            <person name="Roa M.B."/>
            <person name="Lu M.J."/>
            <person name="Chang Y.Y."/>
            <person name="Ann P.J."/>
            <person name="Tsai J.N."/>
            <person name="Chen C.Y."/>
            <person name="Tzean S.S."/>
            <person name="Ota Y."/>
            <person name="Hattori T."/>
            <person name="Sahashi N."/>
            <person name="Liou R.F."/>
            <person name="Kikuchi T."/>
            <person name="Tsai I.J."/>
        </authorList>
    </citation>
    <scope>NUCLEOTIDE SEQUENCE [LARGE SCALE GENOMIC DNA]</scope>
    <source>
        <strain evidence="5 6">FFPRI411160</strain>
    </source>
</reference>
<protein>
    <submittedName>
        <fullName evidence="5">Uncharacterized protein</fullName>
    </submittedName>
</protein>
<evidence type="ECO:0000259" key="4">
    <source>
        <dbReference type="PROSITE" id="PS50157"/>
    </source>
</evidence>
<accession>A0A286UAL7</accession>
<dbReference type="PRINTS" id="PR00625">
    <property type="entry name" value="JDOMAIN"/>
</dbReference>
<dbReference type="Gene3D" id="1.10.287.110">
    <property type="entry name" value="DnaJ domain"/>
    <property type="match status" value="1"/>
</dbReference>
<dbReference type="PROSITE" id="PS50157">
    <property type="entry name" value="ZINC_FINGER_C2H2_2"/>
    <property type="match status" value="1"/>
</dbReference>
<dbReference type="PROSITE" id="PS00636">
    <property type="entry name" value="DNAJ_1"/>
    <property type="match status" value="1"/>
</dbReference>
<dbReference type="Pfam" id="PF00226">
    <property type="entry name" value="DnaJ"/>
    <property type="match status" value="1"/>
</dbReference>
<dbReference type="InterPro" id="IPR051964">
    <property type="entry name" value="Chaperone_stress_response"/>
</dbReference>
<feature type="region of interest" description="Disordered" evidence="2">
    <location>
        <begin position="323"/>
        <end position="380"/>
    </location>
</feature>
<dbReference type="GO" id="GO:0005737">
    <property type="term" value="C:cytoplasm"/>
    <property type="evidence" value="ECO:0007669"/>
    <property type="project" value="TreeGrafter"/>
</dbReference>
<dbReference type="InterPro" id="IPR036869">
    <property type="entry name" value="J_dom_sf"/>
</dbReference>
<gene>
    <name evidence="5" type="ORF">PNOK_0822900</name>
</gene>
<feature type="compositionally biased region" description="Low complexity" evidence="2">
    <location>
        <begin position="288"/>
        <end position="303"/>
    </location>
</feature>
<dbReference type="InterPro" id="IPR018253">
    <property type="entry name" value="DnaJ_domain_CS"/>
</dbReference>
<dbReference type="InterPro" id="IPR001623">
    <property type="entry name" value="DnaJ_domain"/>
</dbReference>
<feature type="compositionally biased region" description="Acidic residues" evidence="2">
    <location>
        <begin position="633"/>
        <end position="643"/>
    </location>
</feature>
<dbReference type="STRING" id="2282107.A0A286UAL7"/>
<sequence>MGANESRQAQGHVEDNTGDGVEDYYALLEVGEDASADEIKRSFRKLALKHHPDKNHGDVEAATKRFAAIQQAYEVLSDEQERAWYDSHRASLVPEPDAETVFEEIRRGSQRRHVPRERGLTVRHLAPFFDASNWNGFDDSDASFFTLFRNLFARLAADECSFTDHSVDDYPSFGYSTWPWATPSAGSNSRQGSPPSAARHFYNFWLGFATAKDFAWADSWNTGEAPDRQVRRLMERDNKKARENARKEYNDTVKSLVTFIRKRDPRYKAHLAAQAAKASTAAAAAAATSSSTSSSTPHSGSSTPKPKAPVPIFIPQAWQDVHAPSTGDEWARTRARPRATPGATRRREGGDGEGVDGDDDDEYEDGDDDDEDQEEDVEAYECVACGKTFRSEAAWDSHARSRKHLKAIEELRREMQREEEELGLTAGVLERDVEEEEEDREDDDNDDDDEEDDEEEGDGGEATTANTDAENEDDTIGIGIGIENKNSKKSPFNSTTGEEDDKREINKECGPTANDTDYPLPSPPRSEIGDDETPSPPATPTTTQDQDPQNRIKPKSKPKPKSKSKSKNSSQSLDPSHPLPHTGRDLEALPTPTPKNHDGTESRTPVPLPPFSHPKSVTPTTAGKNAAGATESVDGDGGDDDAQELVQAHNNEKGEEDAGKGELEQGEKHEDEKEEKEDGVVKSELSKRDKRRAREAAKKAREVEAAANASTQNICNVCKTPFQSRTKLFEHINKTGHASALQGHWDSDSDAESHQTQQAGRGKNNRDRDGKQKKGGKGKKR</sequence>
<keyword evidence="1" id="KW-0862">Zinc</keyword>
<keyword evidence="6" id="KW-1185">Reference proteome</keyword>
<dbReference type="PROSITE" id="PS50076">
    <property type="entry name" value="DNAJ_2"/>
    <property type="match status" value="1"/>
</dbReference>
<dbReference type="SMART" id="SM00451">
    <property type="entry name" value="ZnF_U1"/>
    <property type="match status" value="1"/>
</dbReference>
<dbReference type="Proteomes" id="UP000217199">
    <property type="component" value="Unassembled WGS sequence"/>
</dbReference>
<feature type="domain" description="C2H2-type" evidence="4">
    <location>
        <begin position="380"/>
        <end position="404"/>
    </location>
</feature>
<feature type="domain" description="J" evidence="3">
    <location>
        <begin position="23"/>
        <end position="89"/>
    </location>
</feature>
<dbReference type="GO" id="GO:0003676">
    <property type="term" value="F:nucleic acid binding"/>
    <property type="evidence" value="ECO:0007669"/>
    <property type="project" value="InterPro"/>
</dbReference>
<dbReference type="PROSITE" id="PS00028">
    <property type="entry name" value="ZINC_FINGER_C2H2_1"/>
    <property type="match status" value="2"/>
</dbReference>